<feature type="compositionally biased region" description="Polar residues" evidence="1">
    <location>
        <begin position="53"/>
        <end position="80"/>
    </location>
</feature>
<accession>A0A8R7R9Z5</accession>
<evidence type="ECO:0000256" key="1">
    <source>
        <dbReference type="SAM" id="MobiDB-lite"/>
    </source>
</evidence>
<dbReference type="Gramene" id="TuG1812S0000283200.01.T01">
    <property type="protein sequence ID" value="TuG1812S0000283200.01.T01.s_cds7183"/>
    <property type="gene ID" value="TuG1812S0000283200.01"/>
</dbReference>
<dbReference type="EnsemblPlants" id="TuG1812S0000283200.01.T01">
    <property type="protein sequence ID" value="TuG1812S0000283200.01.T01.s_cds7183"/>
    <property type="gene ID" value="TuG1812S0000283200.01"/>
</dbReference>
<feature type="compositionally biased region" description="Low complexity" evidence="1">
    <location>
        <begin position="21"/>
        <end position="38"/>
    </location>
</feature>
<feature type="region of interest" description="Disordered" evidence="1">
    <location>
        <begin position="1"/>
        <end position="148"/>
    </location>
</feature>
<organism evidence="2 3">
    <name type="scientific">Triticum urartu</name>
    <name type="common">Red wild einkorn</name>
    <name type="synonym">Crithodium urartu</name>
    <dbReference type="NCBI Taxonomy" id="4572"/>
    <lineage>
        <taxon>Eukaryota</taxon>
        <taxon>Viridiplantae</taxon>
        <taxon>Streptophyta</taxon>
        <taxon>Embryophyta</taxon>
        <taxon>Tracheophyta</taxon>
        <taxon>Spermatophyta</taxon>
        <taxon>Magnoliopsida</taxon>
        <taxon>Liliopsida</taxon>
        <taxon>Poales</taxon>
        <taxon>Poaceae</taxon>
        <taxon>BOP clade</taxon>
        <taxon>Pooideae</taxon>
        <taxon>Triticodae</taxon>
        <taxon>Triticeae</taxon>
        <taxon>Triticinae</taxon>
        <taxon>Triticum</taxon>
    </lineage>
</organism>
<protein>
    <submittedName>
        <fullName evidence="2">Uncharacterized protein</fullName>
    </submittedName>
</protein>
<sequence>MGLPPRPWTPSWARSRRRPPRSLCSSASSPRLASTPTTWWRSPARTRWGSRTAAPSRSGCSPRTTPPWTSFSPATSSSLARGSRWTTSPPTTSARRTCSTTSSTSTCSTGRASSPPTRTCTPTPRPSPWSLGSPSTKPPSSTSSSSPW</sequence>
<evidence type="ECO:0000313" key="2">
    <source>
        <dbReference type="EnsemblPlants" id="TuG1812S0000283200.01.T01.s_cds7183"/>
    </source>
</evidence>
<dbReference type="AlphaFoldDB" id="A0A8R7R9Z5"/>
<dbReference type="Proteomes" id="UP000015106">
    <property type="component" value="Unassembled WGS sequence"/>
</dbReference>
<feature type="compositionally biased region" description="Low complexity" evidence="1">
    <location>
        <begin position="81"/>
        <end position="148"/>
    </location>
</feature>
<name>A0A8R7R9Z5_TRIUA</name>
<proteinExistence type="predicted"/>
<evidence type="ECO:0000313" key="3">
    <source>
        <dbReference type="Proteomes" id="UP000015106"/>
    </source>
</evidence>
<reference evidence="3" key="1">
    <citation type="journal article" date="2013" name="Nature">
        <title>Draft genome of the wheat A-genome progenitor Triticum urartu.</title>
        <authorList>
            <person name="Ling H.Q."/>
            <person name="Zhao S."/>
            <person name="Liu D."/>
            <person name="Wang J."/>
            <person name="Sun H."/>
            <person name="Zhang C."/>
            <person name="Fan H."/>
            <person name="Li D."/>
            <person name="Dong L."/>
            <person name="Tao Y."/>
            <person name="Gao C."/>
            <person name="Wu H."/>
            <person name="Li Y."/>
            <person name="Cui Y."/>
            <person name="Guo X."/>
            <person name="Zheng S."/>
            <person name="Wang B."/>
            <person name="Yu K."/>
            <person name="Liang Q."/>
            <person name="Yang W."/>
            <person name="Lou X."/>
            <person name="Chen J."/>
            <person name="Feng M."/>
            <person name="Jian J."/>
            <person name="Zhang X."/>
            <person name="Luo G."/>
            <person name="Jiang Y."/>
            <person name="Liu J."/>
            <person name="Wang Z."/>
            <person name="Sha Y."/>
            <person name="Zhang B."/>
            <person name="Wu H."/>
            <person name="Tang D."/>
            <person name="Shen Q."/>
            <person name="Xue P."/>
            <person name="Zou S."/>
            <person name="Wang X."/>
            <person name="Liu X."/>
            <person name="Wang F."/>
            <person name="Yang Y."/>
            <person name="An X."/>
            <person name="Dong Z."/>
            <person name="Zhang K."/>
            <person name="Zhang X."/>
            <person name="Luo M.C."/>
            <person name="Dvorak J."/>
            <person name="Tong Y."/>
            <person name="Wang J."/>
            <person name="Yang H."/>
            <person name="Li Z."/>
            <person name="Wang D."/>
            <person name="Zhang A."/>
            <person name="Wang J."/>
        </authorList>
    </citation>
    <scope>NUCLEOTIDE SEQUENCE</scope>
    <source>
        <strain evidence="3">cv. G1812</strain>
    </source>
</reference>
<reference evidence="2" key="2">
    <citation type="submission" date="2022-06" db="UniProtKB">
        <authorList>
            <consortium name="EnsemblPlants"/>
        </authorList>
    </citation>
    <scope>IDENTIFICATION</scope>
</reference>
<keyword evidence="3" id="KW-1185">Reference proteome</keyword>